<protein>
    <submittedName>
        <fullName evidence="4">HD domain-containing phosphohydrolase</fullName>
    </submittedName>
</protein>
<reference evidence="5" key="1">
    <citation type="journal article" date="2019" name="Int. J. Syst. Evol. Microbiol.">
        <title>The Global Catalogue of Microorganisms (GCM) 10K type strain sequencing project: providing services to taxonomists for standard genome sequencing and annotation.</title>
        <authorList>
            <consortium name="The Broad Institute Genomics Platform"/>
            <consortium name="The Broad Institute Genome Sequencing Center for Infectious Disease"/>
            <person name="Wu L."/>
            <person name="Ma J."/>
        </authorList>
    </citation>
    <scope>NUCLEOTIDE SEQUENCE [LARGE SCALE GENOMIC DNA]</scope>
    <source>
        <strain evidence="5">CCUG 54939</strain>
    </source>
</reference>
<evidence type="ECO:0000313" key="5">
    <source>
        <dbReference type="Proteomes" id="UP001595692"/>
    </source>
</evidence>
<feature type="domain" description="Response regulatory" evidence="2">
    <location>
        <begin position="8"/>
        <end position="123"/>
    </location>
</feature>
<feature type="modified residue" description="4-aspartylphosphate" evidence="1">
    <location>
        <position position="57"/>
    </location>
</feature>
<accession>A0ABV8CPX8</accession>
<comment type="caution">
    <text evidence="4">The sequence shown here is derived from an EMBL/GenBank/DDBJ whole genome shotgun (WGS) entry which is preliminary data.</text>
</comment>
<dbReference type="Pfam" id="PF13487">
    <property type="entry name" value="HD_5"/>
    <property type="match status" value="1"/>
</dbReference>
<dbReference type="CDD" id="cd00077">
    <property type="entry name" value="HDc"/>
    <property type="match status" value="1"/>
</dbReference>
<dbReference type="RefSeq" id="WP_377152717.1">
    <property type="nucleotide sequence ID" value="NZ_JBHSAF010000014.1"/>
</dbReference>
<dbReference type="SMART" id="SM00448">
    <property type="entry name" value="REC"/>
    <property type="match status" value="1"/>
</dbReference>
<dbReference type="PROSITE" id="PS51832">
    <property type="entry name" value="HD_GYP"/>
    <property type="match status" value="1"/>
</dbReference>
<evidence type="ECO:0000256" key="1">
    <source>
        <dbReference type="PROSITE-ProRule" id="PRU00169"/>
    </source>
</evidence>
<dbReference type="PANTHER" id="PTHR45228:SF8">
    <property type="entry name" value="TWO-COMPONENT RESPONSE REGULATOR-RELATED"/>
    <property type="match status" value="1"/>
</dbReference>
<dbReference type="SUPFAM" id="SSF52172">
    <property type="entry name" value="CheY-like"/>
    <property type="match status" value="1"/>
</dbReference>
<dbReference type="SUPFAM" id="SSF109604">
    <property type="entry name" value="HD-domain/PDEase-like"/>
    <property type="match status" value="1"/>
</dbReference>
<keyword evidence="5" id="KW-1185">Reference proteome</keyword>
<dbReference type="PANTHER" id="PTHR45228">
    <property type="entry name" value="CYCLIC DI-GMP PHOSPHODIESTERASE TM_0186-RELATED"/>
    <property type="match status" value="1"/>
</dbReference>
<evidence type="ECO:0000259" key="2">
    <source>
        <dbReference type="PROSITE" id="PS50110"/>
    </source>
</evidence>
<dbReference type="EMBL" id="JBHSAF010000014">
    <property type="protein sequence ID" value="MFC3914144.1"/>
    <property type="molecule type" value="Genomic_DNA"/>
</dbReference>
<dbReference type="InterPro" id="IPR001789">
    <property type="entry name" value="Sig_transdc_resp-reg_receiver"/>
</dbReference>
<dbReference type="InterPro" id="IPR037522">
    <property type="entry name" value="HD_GYP_dom"/>
</dbReference>
<proteinExistence type="predicted"/>
<keyword evidence="1" id="KW-0597">Phosphoprotein</keyword>
<dbReference type="InterPro" id="IPR003607">
    <property type="entry name" value="HD/PDEase_dom"/>
</dbReference>
<dbReference type="Pfam" id="PF00072">
    <property type="entry name" value="Response_reg"/>
    <property type="match status" value="1"/>
</dbReference>
<dbReference type="InterPro" id="IPR052020">
    <property type="entry name" value="Cyclic_di-GMP/3'3'-cGAMP_PDE"/>
</dbReference>
<feature type="domain" description="HD-GYP" evidence="3">
    <location>
        <begin position="178"/>
        <end position="374"/>
    </location>
</feature>
<dbReference type="CDD" id="cd17569">
    <property type="entry name" value="REC_HupR-like"/>
    <property type="match status" value="1"/>
</dbReference>
<dbReference type="PROSITE" id="PS50110">
    <property type="entry name" value="RESPONSE_REGULATORY"/>
    <property type="match status" value="1"/>
</dbReference>
<sequence length="430" mass="48164">MNEATAATILIVDDEVNVLKAIMRLLHPLHYRILMATSGQDALDILRNNEVDLVISDMRMPHMDGATLLSHIHHGWPETVSLLLTGHADLGQTIAAINLGHIYRYIAKPWDDNELLSIVQQGLEKRALKRENARLLQVTAAQNLQLVEANHQLEDKVAQRTAELEQLVSFLEITQQEVKTSFRNTVQVLANVLDMRFSDWGGHSQRVCSIAERLASASGLTPELIEDIAFAARLHDIGKLALPESLNTKAMLSMNRAELNEFIEHPALGQMVLLPIEELTRAGLLIRHQHENYDGTGFPHRSHGEAIALGARILAIAVDYDELQMGLILPHALSAEQAELFIRENAGKRYDPGLVSLLPDVIDSVTRKIHEKALHSTQLKPGMVLSRDLYSLGKFLLLTRGRQLDNALIEHLRHFERTEGKNLTIYILQP</sequence>
<dbReference type="InterPro" id="IPR011006">
    <property type="entry name" value="CheY-like_superfamily"/>
</dbReference>
<gene>
    <name evidence="4" type="ORF">ACFOSS_11770</name>
</gene>
<dbReference type="Proteomes" id="UP001595692">
    <property type="component" value="Unassembled WGS sequence"/>
</dbReference>
<organism evidence="4 5">
    <name type="scientific">Pseudaeromonas sharmana</name>
    <dbReference type="NCBI Taxonomy" id="328412"/>
    <lineage>
        <taxon>Bacteria</taxon>
        <taxon>Pseudomonadati</taxon>
        <taxon>Pseudomonadota</taxon>
        <taxon>Gammaproteobacteria</taxon>
        <taxon>Aeromonadales</taxon>
        <taxon>Aeromonadaceae</taxon>
        <taxon>Pseudaeromonas</taxon>
    </lineage>
</organism>
<evidence type="ECO:0000259" key="3">
    <source>
        <dbReference type="PROSITE" id="PS51832"/>
    </source>
</evidence>
<dbReference type="Gene3D" id="1.10.3210.10">
    <property type="entry name" value="Hypothetical protein af1432"/>
    <property type="match status" value="1"/>
</dbReference>
<name>A0ABV8CPX8_9GAMM</name>
<dbReference type="Gene3D" id="3.40.50.2300">
    <property type="match status" value="1"/>
</dbReference>
<evidence type="ECO:0000313" key="4">
    <source>
        <dbReference type="EMBL" id="MFC3914144.1"/>
    </source>
</evidence>